<dbReference type="KEGG" id="hbs:IPV69_05470"/>
<organism evidence="2 3">
    <name type="scientific">Humisphaera borealis</name>
    <dbReference type="NCBI Taxonomy" id="2807512"/>
    <lineage>
        <taxon>Bacteria</taxon>
        <taxon>Pseudomonadati</taxon>
        <taxon>Planctomycetota</taxon>
        <taxon>Phycisphaerae</taxon>
        <taxon>Tepidisphaerales</taxon>
        <taxon>Tepidisphaeraceae</taxon>
        <taxon>Humisphaera</taxon>
    </lineage>
</organism>
<evidence type="ECO:0000313" key="2">
    <source>
        <dbReference type="EMBL" id="QOV90808.1"/>
    </source>
</evidence>
<protein>
    <recommendedName>
        <fullName evidence="1">Putative Flp pilus-assembly TadG-like N-terminal domain-containing protein</fullName>
    </recommendedName>
</protein>
<dbReference type="Proteomes" id="UP000593765">
    <property type="component" value="Chromosome"/>
</dbReference>
<sequence>MVVLLMMATFAVDWGRAQLAKTELQSASDAAARYGVAGLKTSVATATSQAKAVAAMNSAAGTSVVLTDSDIEFGLWDPGTRTFEVLTGAAQNSATAIRVTARRTQSRSNPLAPVFASALRLSSTDITTSAIAARGNIITATVIAKGSPWLAGMGDGSTIAATGGNPLGCVAPTNSPTRISSLPLTGGMSVYFRQTTGQTSYENSGTYGPDGQTDWIVRQDPANGINSTKAPIMSLVGIFLDDRAPNTYSQAAELDFTTENSRNFSTLSPGLKQVFFIGDGMKSDGTLQSFVVPAGATRFYMGLMDEKGWWWDNVGQLQTTMLDDKIAMVK</sequence>
<dbReference type="AlphaFoldDB" id="A0A7M2WZ75"/>
<evidence type="ECO:0000259" key="1">
    <source>
        <dbReference type="Pfam" id="PF13400"/>
    </source>
</evidence>
<name>A0A7M2WZ75_9BACT</name>
<gene>
    <name evidence="2" type="ORF">IPV69_05470</name>
</gene>
<reference evidence="2 3" key="1">
    <citation type="submission" date="2020-10" db="EMBL/GenBank/DDBJ databases">
        <title>Wide distribution of Phycisphaera-like planctomycetes from WD2101 soil group in peatlands and genome analysis of the first cultivated representative.</title>
        <authorList>
            <person name="Dedysh S.N."/>
            <person name="Beletsky A.V."/>
            <person name="Ivanova A."/>
            <person name="Kulichevskaya I.S."/>
            <person name="Suzina N.E."/>
            <person name="Philippov D.A."/>
            <person name="Rakitin A.L."/>
            <person name="Mardanov A.V."/>
            <person name="Ravin N.V."/>
        </authorList>
    </citation>
    <scope>NUCLEOTIDE SEQUENCE [LARGE SCALE GENOMIC DNA]</scope>
    <source>
        <strain evidence="2 3">M1803</strain>
    </source>
</reference>
<proteinExistence type="predicted"/>
<keyword evidence="3" id="KW-1185">Reference proteome</keyword>
<dbReference type="Pfam" id="PF13400">
    <property type="entry name" value="Tad"/>
    <property type="match status" value="1"/>
</dbReference>
<dbReference type="EMBL" id="CP063458">
    <property type="protein sequence ID" value="QOV90808.1"/>
    <property type="molecule type" value="Genomic_DNA"/>
</dbReference>
<accession>A0A7M2WZ75</accession>
<dbReference type="InterPro" id="IPR028087">
    <property type="entry name" value="Tad_N"/>
</dbReference>
<feature type="domain" description="Putative Flp pilus-assembly TadG-like N-terminal" evidence="1">
    <location>
        <begin position="1"/>
        <end position="37"/>
    </location>
</feature>
<evidence type="ECO:0000313" key="3">
    <source>
        <dbReference type="Proteomes" id="UP000593765"/>
    </source>
</evidence>